<organism evidence="1 2">
    <name type="scientific">Aureobasidium pullulans</name>
    <name type="common">Black yeast</name>
    <name type="synonym">Pullularia pullulans</name>
    <dbReference type="NCBI Taxonomy" id="5580"/>
    <lineage>
        <taxon>Eukaryota</taxon>
        <taxon>Fungi</taxon>
        <taxon>Dikarya</taxon>
        <taxon>Ascomycota</taxon>
        <taxon>Pezizomycotina</taxon>
        <taxon>Dothideomycetes</taxon>
        <taxon>Dothideomycetidae</taxon>
        <taxon>Dothideales</taxon>
        <taxon>Saccotheciaceae</taxon>
        <taxon>Aureobasidium</taxon>
    </lineage>
</organism>
<comment type="caution">
    <text evidence="1">The sequence shown here is derived from an EMBL/GenBank/DDBJ whole genome shotgun (WGS) entry which is preliminary data.</text>
</comment>
<accession>A0A4T0B787</accession>
<evidence type="ECO:0000313" key="2">
    <source>
        <dbReference type="Proteomes" id="UP000308724"/>
    </source>
</evidence>
<dbReference type="AlphaFoldDB" id="A0A4T0B787"/>
<evidence type="ECO:0000313" key="1">
    <source>
        <dbReference type="EMBL" id="TIA30036.1"/>
    </source>
</evidence>
<dbReference type="Proteomes" id="UP000308724">
    <property type="component" value="Unassembled WGS sequence"/>
</dbReference>
<dbReference type="EMBL" id="QZBZ01000387">
    <property type="protein sequence ID" value="TIA30036.1"/>
    <property type="molecule type" value="Genomic_DNA"/>
</dbReference>
<reference evidence="1 2" key="1">
    <citation type="submission" date="2018-10" db="EMBL/GenBank/DDBJ databases">
        <title>Fifty Aureobasidium pullulans genomes reveal a recombining polyextremotolerant generalist.</title>
        <authorList>
            <person name="Gostincar C."/>
            <person name="Turk M."/>
            <person name="Zajc J."/>
            <person name="Gunde-Cimerman N."/>
        </authorList>
    </citation>
    <scope>NUCLEOTIDE SEQUENCE [LARGE SCALE GENOMIC DNA]</scope>
    <source>
        <strain evidence="1 2">EXF-1645</strain>
    </source>
</reference>
<proteinExistence type="predicted"/>
<gene>
    <name evidence="1" type="ORF">D6C78_09851</name>
</gene>
<sequence>MLIGRLFGKNYHLSPLLQIRTKIFNSKESLTNIAMSSSSTMSVRAGSGEPPAKRQKIFAYGPEMVWLGALGRNGGSEIVAVVHKVKLREVYSGSLNSVKARQSSDLPGNMEIERIDLKYHADIVRLFAHWVQERDIKSALDSRQHERRFEIPFLCEMLEFCSKESLSNEFHDCSIDNFIYLMRDAVNNGCSEEEAINKVYSAVESIESGGESRLTNTAIAELLATLHLHHIRSDLSDNLRENTEDDLRLNLFHDIRVYAVDQLLDPAAAGTFENLPKDPLQDSFDQHCLYHKHKKAETCYRDKCETYILRSRLSFSSLLARVAMHNLFSTRCDSRGQSK</sequence>
<name>A0A4T0B787_AURPU</name>
<protein>
    <submittedName>
        <fullName evidence="1">Uncharacterized protein</fullName>
    </submittedName>
</protein>